<keyword evidence="2" id="KW-0472">Membrane</keyword>
<keyword evidence="1" id="KW-0175">Coiled coil</keyword>
<dbReference type="CDD" id="cd22653">
    <property type="entry name" value="ClyA_HblB-like"/>
    <property type="match status" value="1"/>
</dbReference>
<evidence type="ECO:0000313" key="4">
    <source>
        <dbReference type="EMBL" id="MDZ5608075.1"/>
    </source>
</evidence>
<dbReference type="SUPFAM" id="SSF58100">
    <property type="entry name" value="Bacterial hemolysins"/>
    <property type="match status" value="1"/>
</dbReference>
<dbReference type="RefSeq" id="WP_207993498.1">
    <property type="nucleotide sequence ID" value="NZ_JAXOVW010000026.1"/>
</dbReference>
<dbReference type="Proteomes" id="UP001291930">
    <property type="component" value="Unassembled WGS sequence"/>
</dbReference>
<comment type="caution">
    <text evidence="4">The sequence shown here is derived from an EMBL/GenBank/DDBJ whole genome shotgun (WGS) entry which is preliminary data.</text>
</comment>
<dbReference type="Pfam" id="PF05791">
    <property type="entry name" value="Bacillus_HBL"/>
    <property type="match status" value="1"/>
</dbReference>
<keyword evidence="3" id="KW-0732">Signal</keyword>
<evidence type="ECO:0000256" key="1">
    <source>
        <dbReference type="SAM" id="Coils"/>
    </source>
</evidence>
<protein>
    <submittedName>
        <fullName evidence="4">HBL/NHE enterotoxin family protein</fullName>
    </submittedName>
</protein>
<feature type="chain" id="PRO_5045293003" evidence="3">
    <location>
        <begin position="31"/>
        <end position="362"/>
    </location>
</feature>
<feature type="coiled-coil region" evidence="1">
    <location>
        <begin position="250"/>
        <end position="284"/>
    </location>
</feature>
<reference evidence="5" key="1">
    <citation type="submission" date="2023-11" db="EMBL/GenBank/DDBJ databases">
        <title>Genome Sequence of Bacillus pseudomycoides stain BUPM19.</title>
        <authorList>
            <person name="Farhat A."/>
        </authorList>
    </citation>
    <scope>NUCLEOTIDE SEQUENCE [LARGE SCALE GENOMIC DNA]</scope>
    <source>
        <strain evidence="5">BUPM19</strain>
    </source>
</reference>
<dbReference type="EMBL" id="JAXOVW010000026">
    <property type="protein sequence ID" value="MDZ5608075.1"/>
    <property type="molecule type" value="Genomic_DNA"/>
</dbReference>
<dbReference type="InterPro" id="IPR008414">
    <property type="entry name" value="HBL"/>
</dbReference>
<keyword evidence="5" id="KW-1185">Reference proteome</keyword>
<gene>
    <name evidence="4" type="ORF">U2I54_13450</name>
</gene>
<feature type="transmembrane region" description="Helical" evidence="2">
    <location>
        <begin position="229"/>
        <end position="252"/>
    </location>
</feature>
<evidence type="ECO:0000256" key="2">
    <source>
        <dbReference type="SAM" id="Phobius"/>
    </source>
</evidence>
<proteinExistence type="predicted"/>
<evidence type="ECO:0000313" key="5">
    <source>
        <dbReference type="Proteomes" id="UP001291930"/>
    </source>
</evidence>
<dbReference type="InterPro" id="IPR052785">
    <property type="entry name" value="Enterotoxin_cmpnt"/>
</dbReference>
<keyword evidence="2" id="KW-0812">Transmembrane</keyword>
<dbReference type="PANTHER" id="PTHR38443">
    <property type="match status" value="1"/>
</dbReference>
<keyword evidence="2" id="KW-1133">Transmembrane helix</keyword>
<organism evidence="4 5">
    <name type="scientific">Bacillus bingmayongensis</name>
    <dbReference type="NCBI Taxonomy" id="1150157"/>
    <lineage>
        <taxon>Bacteria</taxon>
        <taxon>Bacillati</taxon>
        <taxon>Bacillota</taxon>
        <taxon>Bacilli</taxon>
        <taxon>Bacillales</taxon>
        <taxon>Bacillaceae</taxon>
        <taxon>Bacillus</taxon>
    </lineage>
</organism>
<dbReference type="PANTHER" id="PTHR38443:SF2">
    <property type="entry name" value="NON-HEMOLYTIC ENTEROTOXIN LYTIC COMPONENT L1"/>
    <property type="match status" value="1"/>
</dbReference>
<accession>A0ABU5JXB1</accession>
<sequence length="362" mass="40492">MNKRFYKKIMLSVMVLGVTTSNIVPLHPFAAEPKNQIHSLQESDKNYSLGPAGFQDVMAQTTSSVFAMDSYAKTIQNQQETDLGKISSINGDLKENMLKHQKDAKVNASFWLDEMKPQIMKTDQNIVEFNGTFQSYYSSLIAAVDQKDRGKLKSDLEKLYNIILTNQSEVDKLLEKLKTFRSRMAEDTKSFKDDSNQLTAVLASTNAGIPLLEQQINTYNDSIKKSNDMLIAGSVLCAALITCLAGGPMIAVAKKDIANAEREIENLKARISGAQAEVAILTDVKNKTINMTETIDAAITSLHNISNQWYTIGAKYNNLLQNVKAISPEEFTFIKEDLNTARDSWQDVKNYTEKLHEDVKVK</sequence>
<feature type="signal peptide" evidence="3">
    <location>
        <begin position="1"/>
        <end position="30"/>
    </location>
</feature>
<evidence type="ECO:0000256" key="3">
    <source>
        <dbReference type="SAM" id="SignalP"/>
    </source>
</evidence>
<name>A0ABU5JXB1_9BACI</name>
<dbReference type="Gene3D" id="1.20.1170.10">
    <property type="match status" value="1"/>
</dbReference>